<keyword evidence="2" id="KW-1185">Reference proteome</keyword>
<gene>
    <name evidence="1" type="ORF">GCM10009846_22420</name>
</gene>
<comment type="caution">
    <text evidence="1">The sequence shown here is derived from an EMBL/GenBank/DDBJ whole genome shotgun (WGS) entry which is preliminary data.</text>
</comment>
<evidence type="ECO:0000313" key="2">
    <source>
        <dbReference type="Proteomes" id="UP001501599"/>
    </source>
</evidence>
<sequence length="57" mass="6277">MRERVEVELARADDDEQLVGRDHARGHLAAVVAGDLAQILDLLEKARKMMPPGQPTS</sequence>
<dbReference type="EMBL" id="BAAAQT010000006">
    <property type="protein sequence ID" value="GAA2174857.1"/>
    <property type="molecule type" value="Genomic_DNA"/>
</dbReference>
<accession>A0ABP5MJV2</accession>
<name>A0ABP5MJV2_9MICO</name>
<reference evidence="2" key="1">
    <citation type="journal article" date="2019" name="Int. J. Syst. Evol. Microbiol.">
        <title>The Global Catalogue of Microorganisms (GCM) 10K type strain sequencing project: providing services to taxonomists for standard genome sequencing and annotation.</title>
        <authorList>
            <consortium name="The Broad Institute Genomics Platform"/>
            <consortium name="The Broad Institute Genome Sequencing Center for Infectious Disease"/>
            <person name="Wu L."/>
            <person name="Ma J."/>
        </authorList>
    </citation>
    <scope>NUCLEOTIDE SEQUENCE [LARGE SCALE GENOMIC DNA]</scope>
    <source>
        <strain evidence="2">JCM 16026</strain>
    </source>
</reference>
<dbReference type="Proteomes" id="UP001501599">
    <property type="component" value="Unassembled WGS sequence"/>
</dbReference>
<protein>
    <submittedName>
        <fullName evidence="1">Uncharacterized protein</fullName>
    </submittedName>
</protein>
<proteinExistence type="predicted"/>
<organism evidence="1 2">
    <name type="scientific">Agrococcus versicolor</name>
    <dbReference type="NCBI Taxonomy" id="501482"/>
    <lineage>
        <taxon>Bacteria</taxon>
        <taxon>Bacillati</taxon>
        <taxon>Actinomycetota</taxon>
        <taxon>Actinomycetes</taxon>
        <taxon>Micrococcales</taxon>
        <taxon>Microbacteriaceae</taxon>
        <taxon>Agrococcus</taxon>
    </lineage>
</organism>
<evidence type="ECO:0000313" key="1">
    <source>
        <dbReference type="EMBL" id="GAA2174857.1"/>
    </source>
</evidence>